<dbReference type="EMBL" id="BAAACG010000009">
    <property type="protein sequence ID" value="GAA0740712.1"/>
    <property type="molecule type" value="Genomic_DNA"/>
</dbReference>
<keyword evidence="2" id="KW-0813">Transport</keyword>
<evidence type="ECO:0000256" key="4">
    <source>
        <dbReference type="ARBA" id="ARBA00022840"/>
    </source>
</evidence>
<dbReference type="Proteomes" id="UP001501510">
    <property type="component" value="Unassembled WGS sequence"/>
</dbReference>
<accession>A0ABN1JIX7</accession>
<dbReference type="PROSITE" id="PS50893">
    <property type="entry name" value="ABC_TRANSPORTER_2"/>
    <property type="match status" value="1"/>
</dbReference>
<dbReference type="InterPro" id="IPR017871">
    <property type="entry name" value="ABC_transporter-like_CS"/>
</dbReference>
<gene>
    <name evidence="6" type="ORF">GCM10008906_21080</name>
</gene>
<keyword evidence="7" id="KW-1185">Reference proteome</keyword>
<evidence type="ECO:0000313" key="6">
    <source>
        <dbReference type="EMBL" id="GAA0740712.1"/>
    </source>
</evidence>
<organism evidence="6 7">
    <name type="scientific">Clostridium oceanicum</name>
    <dbReference type="NCBI Taxonomy" id="1543"/>
    <lineage>
        <taxon>Bacteria</taxon>
        <taxon>Bacillati</taxon>
        <taxon>Bacillota</taxon>
        <taxon>Clostridia</taxon>
        <taxon>Eubacteriales</taxon>
        <taxon>Clostridiaceae</taxon>
        <taxon>Clostridium</taxon>
    </lineage>
</organism>
<proteinExistence type="inferred from homology"/>
<dbReference type="PROSITE" id="PS00211">
    <property type="entry name" value="ABC_TRANSPORTER_1"/>
    <property type="match status" value="1"/>
</dbReference>
<keyword evidence="4 6" id="KW-0067">ATP-binding</keyword>
<dbReference type="RefSeq" id="WP_343761484.1">
    <property type="nucleotide sequence ID" value="NZ_BAAACG010000009.1"/>
</dbReference>
<dbReference type="PANTHER" id="PTHR43335:SF2">
    <property type="entry name" value="ABC TRANSPORTER, ATP-BINDING PROTEIN"/>
    <property type="match status" value="1"/>
</dbReference>
<evidence type="ECO:0000259" key="5">
    <source>
        <dbReference type="PROSITE" id="PS50893"/>
    </source>
</evidence>
<evidence type="ECO:0000256" key="3">
    <source>
        <dbReference type="ARBA" id="ARBA00022741"/>
    </source>
</evidence>
<dbReference type="SUPFAM" id="SSF52540">
    <property type="entry name" value="P-loop containing nucleoside triphosphate hydrolases"/>
    <property type="match status" value="1"/>
</dbReference>
<evidence type="ECO:0000256" key="2">
    <source>
        <dbReference type="ARBA" id="ARBA00022448"/>
    </source>
</evidence>
<comment type="caution">
    <text evidence="6">The sequence shown here is derived from an EMBL/GenBank/DDBJ whole genome shotgun (WGS) entry which is preliminary data.</text>
</comment>
<dbReference type="PANTHER" id="PTHR43335">
    <property type="entry name" value="ABC TRANSPORTER, ATP-BINDING PROTEIN"/>
    <property type="match status" value="1"/>
</dbReference>
<comment type="similarity">
    <text evidence="1">Belongs to the ABC transporter superfamily.</text>
</comment>
<dbReference type="InterPro" id="IPR003439">
    <property type="entry name" value="ABC_transporter-like_ATP-bd"/>
</dbReference>
<dbReference type="InterPro" id="IPR003593">
    <property type="entry name" value="AAA+_ATPase"/>
</dbReference>
<keyword evidence="3" id="KW-0547">Nucleotide-binding</keyword>
<dbReference type="CDD" id="cd03264">
    <property type="entry name" value="ABC_drug_resistance_like"/>
    <property type="match status" value="1"/>
</dbReference>
<dbReference type="Gene3D" id="3.40.50.300">
    <property type="entry name" value="P-loop containing nucleotide triphosphate hydrolases"/>
    <property type="match status" value="1"/>
</dbReference>
<dbReference type="Pfam" id="PF00005">
    <property type="entry name" value="ABC_tran"/>
    <property type="match status" value="1"/>
</dbReference>
<feature type="domain" description="ABC transporter" evidence="5">
    <location>
        <begin position="5"/>
        <end position="235"/>
    </location>
</feature>
<name>A0ABN1JIX7_9CLOT</name>
<protein>
    <submittedName>
        <fullName evidence="6">ABC transporter ATP-binding protein</fullName>
    </submittedName>
</protein>
<evidence type="ECO:0000256" key="1">
    <source>
        <dbReference type="ARBA" id="ARBA00005417"/>
    </source>
</evidence>
<dbReference type="SMART" id="SM00382">
    <property type="entry name" value="AAA"/>
    <property type="match status" value="1"/>
</dbReference>
<reference evidence="6 7" key="1">
    <citation type="journal article" date="2019" name="Int. J. Syst. Evol. Microbiol.">
        <title>The Global Catalogue of Microorganisms (GCM) 10K type strain sequencing project: providing services to taxonomists for standard genome sequencing and annotation.</title>
        <authorList>
            <consortium name="The Broad Institute Genomics Platform"/>
            <consortium name="The Broad Institute Genome Sequencing Center for Infectious Disease"/>
            <person name="Wu L."/>
            <person name="Ma J."/>
        </authorList>
    </citation>
    <scope>NUCLEOTIDE SEQUENCE [LARGE SCALE GENOMIC DNA]</scope>
    <source>
        <strain evidence="6 7">JCM 1407</strain>
    </source>
</reference>
<dbReference type="InterPro" id="IPR027417">
    <property type="entry name" value="P-loop_NTPase"/>
</dbReference>
<dbReference type="GO" id="GO:0005524">
    <property type="term" value="F:ATP binding"/>
    <property type="evidence" value="ECO:0007669"/>
    <property type="project" value="UniProtKB-KW"/>
</dbReference>
<sequence>MKSIISFENVSKVFNKDFYALKNVTFEIGEGMFGLIGPNGAGKSTLMKSLVTLINPDKGKIIVDGYDIKKDSLKVRNVVGYLPQEFSIYPNLTSKEFLNYIGQINKIGNRQNRKNKIEKVLKQVNLWEMRNKKVGGFSGGMKRRLGIAAAILKNPKILIVDEPTAGLDPEERIRFRMLLVELSKEKCVILSTHIVEDISSSCEKIGFLNKGEIQYIGSPMEFILKAEGKVREFNVENEDEMLDLKQKYQLIGIRRTQAGTIVRVVANNFLKFDKGVDVEPNLEDAYMYFMKYGKGNKGGFKEGKVYA</sequence>
<evidence type="ECO:0000313" key="7">
    <source>
        <dbReference type="Proteomes" id="UP001501510"/>
    </source>
</evidence>